<dbReference type="SUPFAM" id="SSF103473">
    <property type="entry name" value="MFS general substrate transporter"/>
    <property type="match status" value="1"/>
</dbReference>
<comment type="caution">
    <text evidence="8">The sequence shown here is derived from an EMBL/GenBank/DDBJ whole genome shotgun (WGS) entry which is preliminary data.</text>
</comment>
<gene>
    <name evidence="8" type="ORF">B0A55_04115</name>
</gene>
<dbReference type="STRING" id="329884.A0A4U0XLG0"/>
<dbReference type="PROSITE" id="PS50850">
    <property type="entry name" value="MFS"/>
    <property type="match status" value="1"/>
</dbReference>
<dbReference type="GO" id="GO:0022857">
    <property type="term" value="F:transmembrane transporter activity"/>
    <property type="evidence" value="ECO:0007669"/>
    <property type="project" value="InterPro"/>
</dbReference>
<keyword evidence="9" id="KW-1185">Reference proteome</keyword>
<dbReference type="GO" id="GO:0005886">
    <property type="term" value="C:plasma membrane"/>
    <property type="evidence" value="ECO:0007669"/>
    <property type="project" value="TreeGrafter"/>
</dbReference>
<accession>A0A4U0XLG0</accession>
<dbReference type="OrthoDB" id="2585655at2759"/>
<keyword evidence="3 6" id="KW-1133">Transmembrane helix</keyword>
<feature type="transmembrane region" description="Helical" evidence="6">
    <location>
        <begin position="364"/>
        <end position="384"/>
    </location>
</feature>
<evidence type="ECO:0000256" key="3">
    <source>
        <dbReference type="ARBA" id="ARBA00022989"/>
    </source>
</evidence>
<feature type="transmembrane region" description="Helical" evidence="6">
    <location>
        <begin position="186"/>
        <end position="209"/>
    </location>
</feature>
<protein>
    <recommendedName>
        <fullName evidence="7">Major facilitator superfamily (MFS) profile domain-containing protein</fullName>
    </recommendedName>
</protein>
<feature type="transmembrane region" description="Helical" evidence="6">
    <location>
        <begin position="122"/>
        <end position="140"/>
    </location>
</feature>
<feature type="transmembrane region" description="Helical" evidence="6">
    <location>
        <begin position="152"/>
        <end position="174"/>
    </location>
</feature>
<keyword evidence="4 6" id="KW-0472">Membrane</keyword>
<dbReference type="Gene3D" id="1.20.1250.20">
    <property type="entry name" value="MFS general substrate transporter like domains"/>
    <property type="match status" value="1"/>
</dbReference>
<evidence type="ECO:0000256" key="6">
    <source>
        <dbReference type="SAM" id="Phobius"/>
    </source>
</evidence>
<evidence type="ECO:0000259" key="7">
    <source>
        <dbReference type="PROSITE" id="PS50850"/>
    </source>
</evidence>
<evidence type="ECO:0000256" key="2">
    <source>
        <dbReference type="ARBA" id="ARBA00022692"/>
    </source>
</evidence>
<dbReference type="InterPro" id="IPR011701">
    <property type="entry name" value="MFS"/>
</dbReference>
<evidence type="ECO:0000313" key="8">
    <source>
        <dbReference type="EMBL" id="TKA77127.1"/>
    </source>
</evidence>
<evidence type="ECO:0000256" key="5">
    <source>
        <dbReference type="SAM" id="MobiDB-lite"/>
    </source>
</evidence>
<dbReference type="EMBL" id="NAJQ01000145">
    <property type="protein sequence ID" value="TKA77127.1"/>
    <property type="molecule type" value="Genomic_DNA"/>
</dbReference>
<sequence>MATSEKAAGLTIEDEQSKEGAQAVDLKLDKNGLPLIPQPSGHSDDPLNWSPALKLSVALQVSWLSFLGPMSSAVANPAFIPIGKAFHITTVEASYSLTIYIICAAVGPLLAVPLANTYGRRPVYLIGNLVAGICNVAGGFSPSWGGLMATRAFVGIFAGSPATIGPASICDMYFMHERGFYMGIWTFFLTNGPHTASLMGGFIAQYLGWRWCYTIPGYIQIATFLVTAVALPETLYPRGTVHNKSKSFLDLLLFRATLPERKIKLGDFWRPLYMAKYLTITLPALYYMTCFGYGSVLFASTGSQLFAKNYHFDLSQTGLILSIPLLVGCFIGEASTGWFTDWLVSRYAKRHGGERRPEARLDGLWLSLLVPIGVIIQGTCIFHHKTVPWIGPAFGMGLANLGLQAATTVTYAYTTDYFKPQSAEISCFLNLTRNGFSALISFYAIPLANKINIEYAWLTFAFLNIAFFIPVLALKWLGPKISGMSWQAPPTFHNDL</sequence>
<proteinExistence type="predicted"/>
<comment type="subcellular location">
    <subcellularLocation>
        <location evidence="1">Membrane</location>
        <topology evidence="1">Multi-pass membrane protein</topology>
    </subcellularLocation>
</comment>
<organism evidence="8 9">
    <name type="scientific">Friedmanniomyces simplex</name>
    <dbReference type="NCBI Taxonomy" id="329884"/>
    <lineage>
        <taxon>Eukaryota</taxon>
        <taxon>Fungi</taxon>
        <taxon>Dikarya</taxon>
        <taxon>Ascomycota</taxon>
        <taxon>Pezizomycotina</taxon>
        <taxon>Dothideomycetes</taxon>
        <taxon>Dothideomycetidae</taxon>
        <taxon>Mycosphaerellales</taxon>
        <taxon>Teratosphaeriaceae</taxon>
        <taxon>Friedmanniomyces</taxon>
    </lineage>
</organism>
<feature type="transmembrane region" description="Helical" evidence="6">
    <location>
        <begin position="319"/>
        <end position="344"/>
    </location>
</feature>
<dbReference type="PANTHER" id="PTHR23502:SF181">
    <property type="entry name" value="MAJOR FACILITATOR SUPERFAMILY (MFS) PROFILE DOMAIN-CONTAINING PROTEIN"/>
    <property type="match status" value="1"/>
</dbReference>
<dbReference type="AlphaFoldDB" id="A0A4U0XLG0"/>
<keyword evidence="2 6" id="KW-0812">Transmembrane</keyword>
<name>A0A4U0XLG0_9PEZI</name>
<dbReference type="InterPro" id="IPR036259">
    <property type="entry name" value="MFS_trans_sf"/>
</dbReference>
<dbReference type="Proteomes" id="UP000309340">
    <property type="component" value="Unassembled WGS sequence"/>
</dbReference>
<evidence type="ECO:0000256" key="4">
    <source>
        <dbReference type="ARBA" id="ARBA00023136"/>
    </source>
</evidence>
<evidence type="ECO:0000256" key="1">
    <source>
        <dbReference type="ARBA" id="ARBA00004141"/>
    </source>
</evidence>
<feature type="transmembrane region" description="Helical" evidence="6">
    <location>
        <begin position="277"/>
        <end position="299"/>
    </location>
</feature>
<feature type="transmembrane region" description="Helical" evidence="6">
    <location>
        <begin position="215"/>
        <end position="236"/>
    </location>
</feature>
<feature type="region of interest" description="Disordered" evidence="5">
    <location>
        <begin position="1"/>
        <end position="21"/>
    </location>
</feature>
<dbReference type="InterPro" id="IPR020846">
    <property type="entry name" value="MFS_dom"/>
</dbReference>
<feature type="transmembrane region" description="Helical" evidence="6">
    <location>
        <begin position="425"/>
        <end position="445"/>
    </location>
</feature>
<evidence type="ECO:0000313" key="9">
    <source>
        <dbReference type="Proteomes" id="UP000309340"/>
    </source>
</evidence>
<feature type="domain" description="Major facilitator superfamily (MFS) profile" evidence="7">
    <location>
        <begin position="57"/>
        <end position="482"/>
    </location>
</feature>
<dbReference type="PANTHER" id="PTHR23502">
    <property type="entry name" value="MAJOR FACILITATOR SUPERFAMILY"/>
    <property type="match status" value="1"/>
</dbReference>
<feature type="transmembrane region" description="Helical" evidence="6">
    <location>
        <begin position="97"/>
        <end position="115"/>
    </location>
</feature>
<feature type="transmembrane region" description="Helical" evidence="6">
    <location>
        <begin position="390"/>
        <end position="413"/>
    </location>
</feature>
<reference evidence="8 9" key="1">
    <citation type="submission" date="2017-03" db="EMBL/GenBank/DDBJ databases">
        <title>Genomes of endolithic fungi from Antarctica.</title>
        <authorList>
            <person name="Coleine C."/>
            <person name="Masonjones S."/>
            <person name="Stajich J.E."/>
        </authorList>
    </citation>
    <scope>NUCLEOTIDE SEQUENCE [LARGE SCALE GENOMIC DNA]</scope>
    <source>
        <strain evidence="8 9">CCFEE 5184</strain>
    </source>
</reference>
<feature type="transmembrane region" description="Helical" evidence="6">
    <location>
        <begin position="457"/>
        <end position="477"/>
    </location>
</feature>
<dbReference type="Pfam" id="PF07690">
    <property type="entry name" value="MFS_1"/>
    <property type="match status" value="1"/>
</dbReference>